<dbReference type="PANTHER" id="PTHR20933:SF4">
    <property type="entry name" value="F-BOX INVOLVED IN POLYQ PATHOGENESIS, ISOFORM A"/>
    <property type="match status" value="1"/>
</dbReference>
<dbReference type="SMART" id="SM00256">
    <property type="entry name" value="FBOX"/>
    <property type="match status" value="1"/>
</dbReference>
<feature type="domain" description="F-box" evidence="2">
    <location>
        <begin position="230"/>
        <end position="276"/>
    </location>
</feature>
<gene>
    <name evidence="3" type="primary">fbxl5_1</name>
    <name evidence="3" type="ORF">E2C01_050648</name>
</gene>
<dbReference type="EMBL" id="VSRR010014157">
    <property type="protein sequence ID" value="MPC56683.1"/>
    <property type="molecule type" value="Genomic_DNA"/>
</dbReference>
<evidence type="ECO:0000256" key="1">
    <source>
        <dbReference type="SAM" id="MobiDB-lite"/>
    </source>
</evidence>
<organism evidence="3 4">
    <name type="scientific">Portunus trituberculatus</name>
    <name type="common">Swimming crab</name>
    <name type="synonym">Neptunus trituberculatus</name>
    <dbReference type="NCBI Taxonomy" id="210409"/>
    <lineage>
        <taxon>Eukaryota</taxon>
        <taxon>Metazoa</taxon>
        <taxon>Ecdysozoa</taxon>
        <taxon>Arthropoda</taxon>
        <taxon>Crustacea</taxon>
        <taxon>Multicrustacea</taxon>
        <taxon>Malacostraca</taxon>
        <taxon>Eumalacostraca</taxon>
        <taxon>Eucarida</taxon>
        <taxon>Decapoda</taxon>
        <taxon>Pleocyemata</taxon>
        <taxon>Brachyura</taxon>
        <taxon>Eubrachyura</taxon>
        <taxon>Portunoidea</taxon>
        <taxon>Portunidae</taxon>
        <taxon>Portuninae</taxon>
        <taxon>Portunus</taxon>
    </lineage>
</organism>
<dbReference type="Gene3D" id="1.20.1280.50">
    <property type="match status" value="1"/>
</dbReference>
<comment type="caution">
    <text evidence="3">The sequence shown here is derived from an EMBL/GenBank/DDBJ whole genome shotgun (WGS) entry which is preliminary data.</text>
</comment>
<sequence length="347" mass="39327">MVYCCLGGGCWCGQVVQLVRRGTQVRERSVGERITFGQQLQEAFQAFVNTFLPHMEEEEQVFQPMLVEYFDYEELKVLREIVLKEHELAKERWHMEKAQDLQEGQPETHSSVKDLRDLDWDLCSLTGTLDELEAQDGELGCLPPPLPLPPEQPPLPPDHSLHPHTPCHTLPHLTQEDSYSSPYPDPQTDNYLLSDYQDLSFDSHTHHIPTQDHSLSLSPYSVTTAAATAIAASPALPTDVLVEIFRYLTPPDLGRCAQVCSAWNSAVFSPTLWPAIFPVQWARGVYVCVLFSSTFRSSFLHISLHKLTPLSSIFTHIPPPFLHPSLNSQLSLTTRSYRKFYLSAVWC</sequence>
<dbReference type="OrthoDB" id="10257471at2759"/>
<protein>
    <submittedName>
        <fullName evidence="3">F-box/LRR-repeat protein 5</fullName>
    </submittedName>
</protein>
<feature type="compositionally biased region" description="Low complexity" evidence="1">
    <location>
        <begin position="163"/>
        <end position="173"/>
    </location>
</feature>
<dbReference type="Proteomes" id="UP000324222">
    <property type="component" value="Unassembled WGS sequence"/>
</dbReference>
<dbReference type="InterPro" id="IPR036047">
    <property type="entry name" value="F-box-like_dom_sf"/>
</dbReference>
<dbReference type="PANTHER" id="PTHR20933">
    <property type="entry name" value="F-BOX ONLY PROTEIN 33"/>
    <property type="match status" value="1"/>
</dbReference>
<keyword evidence="4" id="KW-1185">Reference proteome</keyword>
<dbReference type="PROSITE" id="PS50181">
    <property type="entry name" value="FBOX"/>
    <property type="match status" value="1"/>
</dbReference>
<name>A0A5B7GH25_PORTR</name>
<dbReference type="SUPFAM" id="SSF81383">
    <property type="entry name" value="F-box domain"/>
    <property type="match status" value="1"/>
</dbReference>
<dbReference type="Pfam" id="PF12937">
    <property type="entry name" value="F-box-like"/>
    <property type="match status" value="1"/>
</dbReference>
<dbReference type="InterPro" id="IPR001810">
    <property type="entry name" value="F-box_dom"/>
</dbReference>
<evidence type="ECO:0000313" key="3">
    <source>
        <dbReference type="EMBL" id="MPC56683.1"/>
    </source>
</evidence>
<feature type="compositionally biased region" description="Pro residues" evidence="1">
    <location>
        <begin position="142"/>
        <end position="157"/>
    </location>
</feature>
<evidence type="ECO:0000259" key="2">
    <source>
        <dbReference type="PROSITE" id="PS50181"/>
    </source>
</evidence>
<dbReference type="GO" id="GO:0031398">
    <property type="term" value="P:positive regulation of protein ubiquitination"/>
    <property type="evidence" value="ECO:0007669"/>
    <property type="project" value="TreeGrafter"/>
</dbReference>
<accession>A0A5B7GH25</accession>
<proteinExistence type="predicted"/>
<dbReference type="Gene3D" id="1.20.120.520">
    <property type="entry name" value="nmb1532 protein domain like"/>
    <property type="match status" value="1"/>
</dbReference>
<dbReference type="AlphaFoldDB" id="A0A5B7GH25"/>
<reference evidence="3 4" key="1">
    <citation type="submission" date="2019-05" db="EMBL/GenBank/DDBJ databases">
        <title>Another draft genome of Portunus trituberculatus and its Hox gene families provides insights of decapod evolution.</title>
        <authorList>
            <person name="Jeong J.-H."/>
            <person name="Song I."/>
            <person name="Kim S."/>
            <person name="Choi T."/>
            <person name="Kim D."/>
            <person name="Ryu S."/>
            <person name="Kim W."/>
        </authorList>
    </citation>
    <scope>NUCLEOTIDE SEQUENCE [LARGE SCALE GENOMIC DNA]</scope>
    <source>
        <tissue evidence="3">Muscle</tissue>
    </source>
</reference>
<evidence type="ECO:0000313" key="4">
    <source>
        <dbReference type="Proteomes" id="UP000324222"/>
    </source>
</evidence>
<feature type="region of interest" description="Disordered" evidence="1">
    <location>
        <begin position="136"/>
        <end position="183"/>
    </location>
</feature>